<proteinExistence type="predicted"/>
<dbReference type="AlphaFoldDB" id="A0AAD1TSN7"/>
<gene>
    <name evidence="2" type="ORF">PECUL_23A042337</name>
</gene>
<evidence type="ECO:0000313" key="2">
    <source>
        <dbReference type="EMBL" id="CAH2329941.1"/>
    </source>
</evidence>
<organism evidence="2 3">
    <name type="scientific">Pelobates cultripes</name>
    <name type="common">Western spadefoot toad</name>
    <dbReference type="NCBI Taxonomy" id="61616"/>
    <lineage>
        <taxon>Eukaryota</taxon>
        <taxon>Metazoa</taxon>
        <taxon>Chordata</taxon>
        <taxon>Craniata</taxon>
        <taxon>Vertebrata</taxon>
        <taxon>Euteleostomi</taxon>
        <taxon>Amphibia</taxon>
        <taxon>Batrachia</taxon>
        <taxon>Anura</taxon>
        <taxon>Pelobatoidea</taxon>
        <taxon>Pelobatidae</taxon>
        <taxon>Pelobates</taxon>
    </lineage>
</organism>
<dbReference type="Pfam" id="PF14291">
    <property type="entry name" value="DUF4371"/>
    <property type="match status" value="1"/>
</dbReference>
<accession>A0AAD1TSN7</accession>
<name>A0AAD1TSN7_PELCU</name>
<dbReference type="Proteomes" id="UP001295444">
    <property type="component" value="Unassembled WGS sequence"/>
</dbReference>
<comment type="caution">
    <text evidence="2">The sequence shown here is derived from an EMBL/GenBank/DDBJ whole genome shotgun (WGS) entry which is preliminary data.</text>
</comment>
<sequence>MSTIIFCGTHDIALRGKKSTSGNVQSLYQFRIEAGDVVLKNHLENAPINTSYTSVRVENELIALCKETLREDLSNRSNGFSVIADESADISGKEQMSIGVRFVDTSSTVAVIKEEFLGFATLKEMDATSI</sequence>
<dbReference type="PANTHER" id="PTHR45749:SF37">
    <property type="entry name" value="OS05G0311600 PROTEIN"/>
    <property type="match status" value="1"/>
</dbReference>
<evidence type="ECO:0000313" key="3">
    <source>
        <dbReference type="Proteomes" id="UP001295444"/>
    </source>
</evidence>
<dbReference type="InterPro" id="IPR025398">
    <property type="entry name" value="DUF4371"/>
</dbReference>
<reference evidence="2" key="1">
    <citation type="submission" date="2022-03" db="EMBL/GenBank/DDBJ databases">
        <authorList>
            <person name="Alioto T."/>
            <person name="Alioto T."/>
            <person name="Gomez Garrido J."/>
        </authorList>
    </citation>
    <scope>NUCLEOTIDE SEQUENCE</scope>
</reference>
<feature type="domain" description="DUF4371" evidence="1">
    <location>
        <begin position="19"/>
        <end position="129"/>
    </location>
</feature>
<keyword evidence="3" id="KW-1185">Reference proteome</keyword>
<evidence type="ECO:0000259" key="1">
    <source>
        <dbReference type="Pfam" id="PF14291"/>
    </source>
</evidence>
<dbReference type="EMBL" id="CAKOES020000107">
    <property type="protein sequence ID" value="CAH2329941.1"/>
    <property type="molecule type" value="Genomic_DNA"/>
</dbReference>
<dbReference type="PANTHER" id="PTHR45749">
    <property type="match status" value="1"/>
</dbReference>
<protein>
    <recommendedName>
        <fullName evidence="1">DUF4371 domain-containing protein</fullName>
    </recommendedName>
</protein>
<feature type="non-terminal residue" evidence="2">
    <location>
        <position position="130"/>
    </location>
</feature>